<dbReference type="EMBL" id="CP036432">
    <property type="protein sequence ID" value="QDV84393.1"/>
    <property type="molecule type" value="Genomic_DNA"/>
</dbReference>
<reference evidence="2 3" key="1">
    <citation type="submission" date="2019-02" db="EMBL/GenBank/DDBJ databases">
        <title>Deep-cultivation of Planctomycetes and their phenomic and genomic characterization uncovers novel biology.</title>
        <authorList>
            <person name="Wiegand S."/>
            <person name="Jogler M."/>
            <person name="Boedeker C."/>
            <person name="Pinto D."/>
            <person name="Vollmers J."/>
            <person name="Rivas-Marin E."/>
            <person name="Kohn T."/>
            <person name="Peeters S.H."/>
            <person name="Heuer A."/>
            <person name="Rast P."/>
            <person name="Oberbeckmann S."/>
            <person name="Bunk B."/>
            <person name="Jeske O."/>
            <person name="Meyerdierks A."/>
            <person name="Storesund J.E."/>
            <person name="Kallscheuer N."/>
            <person name="Luecker S."/>
            <person name="Lage O.M."/>
            <person name="Pohl T."/>
            <person name="Merkel B.J."/>
            <person name="Hornburger P."/>
            <person name="Mueller R.-W."/>
            <person name="Bruemmer F."/>
            <person name="Labrenz M."/>
            <person name="Spormann A.M."/>
            <person name="Op den Camp H."/>
            <person name="Overmann J."/>
            <person name="Amann R."/>
            <person name="Jetten M.S.M."/>
            <person name="Mascher T."/>
            <person name="Medema M.H."/>
            <person name="Devos D.P."/>
            <person name="Kaster A.-K."/>
            <person name="Ovreas L."/>
            <person name="Rohde M."/>
            <person name="Galperin M.Y."/>
            <person name="Jogler C."/>
        </authorList>
    </citation>
    <scope>NUCLEOTIDE SEQUENCE [LARGE SCALE GENOMIC DNA]</scope>
    <source>
        <strain evidence="2 3">TBK1r</strain>
    </source>
</reference>
<accession>A0ABX5XQV2</accession>
<organism evidence="2 3">
    <name type="scientific">Stieleria magnilauensis</name>
    <dbReference type="NCBI Taxonomy" id="2527963"/>
    <lineage>
        <taxon>Bacteria</taxon>
        <taxon>Pseudomonadati</taxon>
        <taxon>Planctomycetota</taxon>
        <taxon>Planctomycetia</taxon>
        <taxon>Pirellulales</taxon>
        <taxon>Pirellulaceae</taxon>
        <taxon>Stieleria</taxon>
    </lineage>
</organism>
<name>A0ABX5XQV2_9BACT</name>
<evidence type="ECO:0000313" key="3">
    <source>
        <dbReference type="Proteomes" id="UP000318081"/>
    </source>
</evidence>
<feature type="region of interest" description="Disordered" evidence="1">
    <location>
        <begin position="1"/>
        <end position="34"/>
    </location>
</feature>
<evidence type="ECO:0000313" key="2">
    <source>
        <dbReference type="EMBL" id="QDV84393.1"/>
    </source>
</evidence>
<sequence>MQKGPTQIPSMGRFGPSKRDWEGKSSGGDFRDAAINAKPLRRFGGFRHDKPGLRDGKVTQITAFEPSCPAFELNSQRLARKTRRIGKQKKGCPSRFGFFVVASR</sequence>
<dbReference type="Proteomes" id="UP000318081">
    <property type="component" value="Chromosome"/>
</dbReference>
<proteinExistence type="predicted"/>
<protein>
    <submittedName>
        <fullName evidence="2">Uncharacterized protein</fullName>
    </submittedName>
</protein>
<evidence type="ECO:0000256" key="1">
    <source>
        <dbReference type="SAM" id="MobiDB-lite"/>
    </source>
</evidence>
<keyword evidence="3" id="KW-1185">Reference proteome</keyword>
<gene>
    <name evidence="2" type="ORF">TBK1r_33380</name>
</gene>